<organism evidence="4 5">
    <name type="scientific">Fistulifera solaris</name>
    <name type="common">Oleaginous diatom</name>
    <dbReference type="NCBI Taxonomy" id="1519565"/>
    <lineage>
        <taxon>Eukaryota</taxon>
        <taxon>Sar</taxon>
        <taxon>Stramenopiles</taxon>
        <taxon>Ochrophyta</taxon>
        <taxon>Bacillariophyta</taxon>
        <taxon>Bacillariophyceae</taxon>
        <taxon>Bacillariophycidae</taxon>
        <taxon>Naviculales</taxon>
        <taxon>Naviculaceae</taxon>
        <taxon>Fistulifera</taxon>
    </lineage>
</organism>
<comment type="caution">
    <text evidence="4">The sequence shown here is derived from an EMBL/GenBank/DDBJ whole genome shotgun (WGS) entry which is preliminary data.</text>
</comment>
<name>A0A1Z5J8H3_FISSO</name>
<dbReference type="AlphaFoldDB" id="A0A1Z5J8H3"/>
<dbReference type="InterPro" id="IPR034085">
    <property type="entry name" value="TOG"/>
</dbReference>
<dbReference type="PANTHER" id="PTHR48287">
    <property type="entry name" value="ARM REPEAT SUPERFAMILY PROTEIN"/>
    <property type="match status" value="1"/>
</dbReference>
<dbReference type="PANTHER" id="PTHR48287:SF1">
    <property type="entry name" value="ARM REPEAT SUPERFAMILY PROTEIN"/>
    <property type="match status" value="1"/>
</dbReference>
<dbReference type="GO" id="GO:0005856">
    <property type="term" value="C:cytoskeleton"/>
    <property type="evidence" value="ECO:0007669"/>
    <property type="project" value="UniProtKB-SubCell"/>
</dbReference>
<accession>A0A1Z5J8H3</accession>
<sequence length="1239" mass="137160">MDLDEDTRSFSQVLQDFSEPENRRDPRALRLAAVASAMIEVAGGEADCTAAKVYVKTVTALEGALAPQDKVVDSIHTQVALLQILSCTVQYVTPPAILQATFPLASRVIRAVVAVAQEISADTSMETKDGLGGVFSLLKHAAILSGELLKYIPSTTDTKLIKHFLQGTLLTLFNDSRPKVWKAANSSLCELMISQSNQVVVKMLTSHAHSHLAKAASNPKTEVIESMQQLVSFLEHSILYMNYEQLGADAMKLLVALMEVKDSSATDFVTVTKARDATPRVLVIGSLLSVVGNMLEDDSEERKTFLNEFASRIIATQLQLHPKLVLRQGVADAEIVEHCKIQYGQTLLIAMGRLMASNSSIVCKLLPITIQMLVLLSCPSENGGNDSAVGESLLVGLTQLYRTHLLPFITSTQQADVEKCLRDMLRFMDRVMEPSYIDLYGVGLKSLAVLIKTLYNAIPVEGSFVQMVKLRNAVPLGSPAQRSVEDACEIVVQEVGIESSWKMLDLDSDTGIGKLSVENSWLLSTFKSAANASQPVQPKIAFFQSNVLVMARKFDKLAAASKSGLSVHRQRVIDLWSLFPCFCKFPEDVEATIVPLSSTLVRVLQDRRYPELLPVVCSGIKILAEGEANRPEEGGTTTSMKENVELAAANLLPCMFKLVSDSGENTGRDHMTSDVEDSGLAGQQASFVTESISSLAKLSAPTLLRSLFQKLMHRLLGEIQEDYPKTERICSLLSLAESLVASKQMEKSNLAFLYRALKPLIRTDEHGPRVQKKAYKVLAELCRSHHSFVVDRERLREIISLLTGTIMTSQIAARYMRLKCLNLVIDGLAENQAEYMSEFSGITGELLLCLKDTNAKTREAAFQVILSLYSKSNPLEFLSSVTAGLGAETPHMRSASVTAISRITFVHAKDNDNFQNVLPSMLKTVLVLAEEDSREVIKSVLGFIRVCVAVIPYHQLSPLMPDLVRALLSYHKSKSRFRSKIKIVLKKLVKIFGYDALTPYVPGSESRLLTHMRKLEQRHKRKKERGSQTNEKENFEDMLESDEEDSDDGVTFTTGMTGFSRMTGKTRKDKSMMSVKSRGTTMSRAETAKSRQKGTRESVFRLPDGGDGDVVDMLGSKMSKNVHFADNHESDTSDTEFELDNTGKLIIRDEAEDEVAQDDIDDTSAHPRENKRRRLDKKGGLGSSYKSKKAGGDVKRKGQKYEPYAFMPLDGRSYTKKNRGAMVEQMSTVVRGRDKRKRR</sequence>
<feature type="compositionally biased region" description="Basic and acidic residues" evidence="2">
    <location>
        <begin position="1190"/>
        <end position="1200"/>
    </location>
</feature>
<comment type="similarity">
    <text evidence="1">Belongs to the RRP12 family.</text>
</comment>
<dbReference type="InParanoid" id="A0A1Z5J8H3"/>
<evidence type="ECO:0000256" key="1">
    <source>
        <dbReference type="ARBA" id="ARBA00007690"/>
    </source>
</evidence>
<evidence type="ECO:0000256" key="2">
    <source>
        <dbReference type="SAM" id="MobiDB-lite"/>
    </source>
</evidence>
<dbReference type="Gene3D" id="1.25.10.10">
    <property type="entry name" value="Leucine-rich Repeat Variant"/>
    <property type="match status" value="1"/>
</dbReference>
<feature type="region of interest" description="Disordered" evidence="2">
    <location>
        <begin position="1015"/>
        <end position="1107"/>
    </location>
</feature>
<protein>
    <submittedName>
        <fullName evidence="4">Ribosomal RNA-processing protein 12</fullName>
    </submittedName>
</protein>
<dbReference type="Proteomes" id="UP000198406">
    <property type="component" value="Unassembled WGS sequence"/>
</dbReference>
<feature type="compositionally biased region" description="Acidic residues" evidence="2">
    <location>
        <begin position="1150"/>
        <end position="1162"/>
    </location>
</feature>
<feature type="compositionally biased region" description="Basic and acidic residues" evidence="2">
    <location>
        <begin position="1086"/>
        <end position="1099"/>
    </location>
</feature>
<dbReference type="EMBL" id="BDSP01000016">
    <property type="protein sequence ID" value="GAX10108.1"/>
    <property type="molecule type" value="Genomic_DNA"/>
</dbReference>
<feature type="compositionally biased region" description="Acidic residues" evidence="2">
    <location>
        <begin position="1036"/>
        <end position="1048"/>
    </location>
</feature>
<dbReference type="InterPro" id="IPR052087">
    <property type="entry name" value="RRP12"/>
</dbReference>
<dbReference type="GO" id="GO:0015631">
    <property type="term" value="F:tubulin binding"/>
    <property type="evidence" value="ECO:0007669"/>
    <property type="project" value="InterPro"/>
</dbReference>
<reference evidence="4 5" key="1">
    <citation type="journal article" date="2015" name="Plant Cell">
        <title>Oil accumulation by the oleaginous diatom Fistulifera solaris as revealed by the genome and transcriptome.</title>
        <authorList>
            <person name="Tanaka T."/>
            <person name="Maeda Y."/>
            <person name="Veluchamy A."/>
            <person name="Tanaka M."/>
            <person name="Abida H."/>
            <person name="Marechal E."/>
            <person name="Bowler C."/>
            <person name="Muto M."/>
            <person name="Sunaga Y."/>
            <person name="Tanaka M."/>
            <person name="Yoshino T."/>
            <person name="Taniguchi T."/>
            <person name="Fukuda Y."/>
            <person name="Nemoto M."/>
            <person name="Matsumoto M."/>
            <person name="Wong P.S."/>
            <person name="Aburatani S."/>
            <person name="Fujibuchi W."/>
        </authorList>
    </citation>
    <scope>NUCLEOTIDE SEQUENCE [LARGE SCALE GENOMIC DNA]</scope>
    <source>
        <strain evidence="4 5">JPCC DA0580</strain>
    </source>
</reference>
<keyword evidence="5" id="KW-1185">Reference proteome</keyword>
<dbReference type="SUPFAM" id="SSF48371">
    <property type="entry name" value="ARM repeat"/>
    <property type="match status" value="2"/>
</dbReference>
<feature type="region of interest" description="Disordered" evidence="2">
    <location>
        <begin position="1148"/>
        <end position="1239"/>
    </location>
</feature>
<dbReference type="GO" id="GO:0005634">
    <property type="term" value="C:nucleus"/>
    <property type="evidence" value="ECO:0007669"/>
    <property type="project" value="UniProtKB-SubCell"/>
</dbReference>
<evidence type="ECO:0000259" key="3">
    <source>
        <dbReference type="SMART" id="SM01349"/>
    </source>
</evidence>
<feature type="compositionally biased region" description="Basic residues" evidence="2">
    <location>
        <begin position="1015"/>
        <end position="1024"/>
    </location>
</feature>
<dbReference type="InterPro" id="IPR011989">
    <property type="entry name" value="ARM-like"/>
</dbReference>
<dbReference type="SMART" id="SM01349">
    <property type="entry name" value="TOG"/>
    <property type="match status" value="1"/>
</dbReference>
<proteinExistence type="inferred from homology"/>
<dbReference type="OrthoDB" id="2192888at2759"/>
<evidence type="ECO:0000313" key="4">
    <source>
        <dbReference type="EMBL" id="GAX10108.1"/>
    </source>
</evidence>
<gene>
    <name evidence="4" type="ORF">FisN_3Lh298</name>
</gene>
<feature type="region of interest" description="Disordered" evidence="2">
    <location>
        <begin position="1"/>
        <end position="21"/>
    </location>
</feature>
<dbReference type="InterPro" id="IPR012978">
    <property type="entry name" value="HEAT_RRP12"/>
</dbReference>
<dbReference type="InterPro" id="IPR016024">
    <property type="entry name" value="ARM-type_fold"/>
</dbReference>
<evidence type="ECO:0000313" key="5">
    <source>
        <dbReference type="Proteomes" id="UP000198406"/>
    </source>
</evidence>
<dbReference type="Pfam" id="PF08161">
    <property type="entry name" value="RRP12_HEAT"/>
    <property type="match status" value="1"/>
</dbReference>
<feature type="domain" description="TOG" evidence="3">
    <location>
        <begin position="743"/>
        <end position="987"/>
    </location>
</feature>